<dbReference type="InterPro" id="IPR000515">
    <property type="entry name" value="MetI-like"/>
</dbReference>
<proteinExistence type="inferred from homology"/>
<name>A0ABT8XM99_9HYPH</name>
<keyword evidence="10" id="KW-1185">Reference proteome</keyword>
<feature type="domain" description="ABC transmembrane type-1" evidence="8">
    <location>
        <begin position="96"/>
        <end position="287"/>
    </location>
</feature>
<dbReference type="RefSeq" id="WP_244763657.1">
    <property type="nucleotide sequence ID" value="NZ_JALJCJ010000008.1"/>
</dbReference>
<evidence type="ECO:0000256" key="2">
    <source>
        <dbReference type="ARBA" id="ARBA00022448"/>
    </source>
</evidence>
<feature type="transmembrane region" description="Helical" evidence="7">
    <location>
        <begin position="266"/>
        <end position="287"/>
    </location>
</feature>
<reference evidence="9" key="1">
    <citation type="submission" date="2022-04" db="EMBL/GenBank/DDBJ databases">
        <title>Shinella lacus sp. nov., a novel member of the genus Shinella from water.</title>
        <authorList>
            <person name="Deng Y."/>
        </authorList>
    </citation>
    <scope>NUCLEOTIDE SEQUENCE</scope>
    <source>
        <strain evidence="9">JCM 31239</strain>
    </source>
</reference>
<gene>
    <name evidence="9" type="ORF">GB928_027040</name>
</gene>
<keyword evidence="4 7" id="KW-0812">Transmembrane</keyword>
<dbReference type="EMBL" id="WHSC02000017">
    <property type="protein sequence ID" value="MDO6124845.1"/>
    <property type="molecule type" value="Genomic_DNA"/>
</dbReference>
<keyword evidence="3" id="KW-1003">Cell membrane</keyword>
<keyword evidence="6 7" id="KW-0472">Membrane</keyword>
<feature type="transmembrane region" description="Helical" evidence="7">
    <location>
        <begin position="208"/>
        <end position="230"/>
    </location>
</feature>
<protein>
    <submittedName>
        <fullName evidence="9">Carbohydrate ABC transporter permease</fullName>
    </submittedName>
</protein>
<evidence type="ECO:0000313" key="9">
    <source>
        <dbReference type="EMBL" id="MDO6124845.1"/>
    </source>
</evidence>
<comment type="subcellular location">
    <subcellularLocation>
        <location evidence="1 7">Cell membrane</location>
        <topology evidence="1 7">Multi-pass membrane protein</topology>
    </subcellularLocation>
</comment>
<evidence type="ECO:0000256" key="4">
    <source>
        <dbReference type="ARBA" id="ARBA00022692"/>
    </source>
</evidence>
<feature type="transmembrane region" description="Helical" evidence="7">
    <location>
        <begin position="131"/>
        <end position="153"/>
    </location>
</feature>
<evidence type="ECO:0000256" key="3">
    <source>
        <dbReference type="ARBA" id="ARBA00022475"/>
    </source>
</evidence>
<evidence type="ECO:0000256" key="1">
    <source>
        <dbReference type="ARBA" id="ARBA00004651"/>
    </source>
</evidence>
<feature type="transmembrane region" description="Helical" evidence="7">
    <location>
        <begin position="21"/>
        <end position="47"/>
    </location>
</feature>
<evidence type="ECO:0000313" key="10">
    <source>
        <dbReference type="Proteomes" id="UP001177080"/>
    </source>
</evidence>
<dbReference type="Pfam" id="PF00528">
    <property type="entry name" value="BPD_transp_1"/>
    <property type="match status" value="1"/>
</dbReference>
<dbReference type="Gene3D" id="1.10.3720.10">
    <property type="entry name" value="MetI-like"/>
    <property type="match status" value="1"/>
</dbReference>
<dbReference type="PANTHER" id="PTHR43744:SF12">
    <property type="entry name" value="ABC TRANSPORTER PERMEASE PROTEIN MG189-RELATED"/>
    <property type="match status" value="1"/>
</dbReference>
<dbReference type="SUPFAM" id="SSF161098">
    <property type="entry name" value="MetI-like"/>
    <property type="match status" value="1"/>
</dbReference>
<keyword evidence="5 7" id="KW-1133">Transmembrane helix</keyword>
<evidence type="ECO:0000256" key="7">
    <source>
        <dbReference type="RuleBase" id="RU363032"/>
    </source>
</evidence>
<accession>A0ABT8XM99</accession>
<keyword evidence="2 7" id="KW-0813">Transport</keyword>
<dbReference type="PROSITE" id="PS50928">
    <property type="entry name" value="ABC_TM1"/>
    <property type="match status" value="1"/>
</dbReference>
<feature type="transmembrane region" description="Helical" evidence="7">
    <location>
        <begin position="96"/>
        <end position="119"/>
    </location>
</feature>
<comment type="caution">
    <text evidence="9">The sequence shown here is derived from an EMBL/GenBank/DDBJ whole genome shotgun (WGS) entry which is preliminary data.</text>
</comment>
<evidence type="ECO:0000256" key="6">
    <source>
        <dbReference type="ARBA" id="ARBA00023136"/>
    </source>
</evidence>
<evidence type="ECO:0000259" key="8">
    <source>
        <dbReference type="PROSITE" id="PS50928"/>
    </source>
</evidence>
<evidence type="ECO:0000256" key="5">
    <source>
        <dbReference type="ARBA" id="ARBA00022989"/>
    </source>
</evidence>
<sequence>MMEHHSSIRPSRAQPPFASRLFWKGLFAGRSVGELVLVYGLLAIVLVETLYPLFWVLSGSLKTKEEVIANVWGLPAGFAWQNYTEAWRVAGIGARILNSVVVTATALALLLLVATPAAYALSRLRFRGRNVILALVVAAMLIPPQVMAIPLFMTVRDLGLVNSRIGIAIIHAASNLPLSIFILRSFFLSLPAELEDAARIDGASRLQILGKVMLPLIRPGLALVTIFGFIEIWNDFFLAFLLLRDPALQTIPLGLVAFFQQYGSMWNLYFAALAMTTLPVIIVFVLMQKQFIAGLTAGAVKS</sequence>
<dbReference type="InterPro" id="IPR035906">
    <property type="entry name" value="MetI-like_sf"/>
</dbReference>
<organism evidence="9 10">
    <name type="scientific">Shinella curvata</name>
    <dbReference type="NCBI Taxonomy" id="1817964"/>
    <lineage>
        <taxon>Bacteria</taxon>
        <taxon>Pseudomonadati</taxon>
        <taxon>Pseudomonadota</taxon>
        <taxon>Alphaproteobacteria</taxon>
        <taxon>Hyphomicrobiales</taxon>
        <taxon>Rhizobiaceae</taxon>
        <taxon>Shinella</taxon>
    </lineage>
</organism>
<comment type="similarity">
    <text evidence="7">Belongs to the binding-protein-dependent transport system permease family.</text>
</comment>
<feature type="transmembrane region" description="Helical" evidence="7">
    <location>
        <begin position="165"/>
        <end position="187"/>
    </location>
</feature>
<dbReference type="CDD" id="cd06261">
    <property type="entry name" value="TM_PBP2"/>
    <property type="match status" value="1"/>
</dbReference>
<dbReference type="PANTHER" id="PTHR43744">
    <property type="entry name" value="ABC TRANSPORTER PERMEASE PROTEIN MG189-RELATED-RELATED"/>
    <property type="match status" value="1"/>
</dbReference>
<dbReference type="Proteomes" id="UP001177080">
    <property type="component" value="Unassembled WGS sequence"/>
</dbReference>